<reference evidence="2 3" key="1">
    <citation type="submission" date="2016-04" db="EMBL/GenBank/DDBJ databases">
        <title>Complete genome sequence of Dokdonella koreensis DS-123T.</title>
        <authorList>
            <person name="Kim J.F."/>
            <person name="Lee H."/>
            <person name="Kwak M.-J."/>
        </authorList>
    </citation>
    <scope>NUCLEOTIDE SEQUENCE [LARGE SCALE GENOMIC DNA]</scope>
    <source>
        <strain evidence="2 3">DS-123</strain>
    </source>
</reference>
<sequence length="935" mass="96935">MLYSQTGTYSAAIVATNAIGDDVFDSYAADDFTVSHSAGWTVSAFNFAVTFQDGAPDPGTTYNVNVFADAGGVPNDAVPPRCAGVDLSGTLDATHTALSVALPTACLLPAGLYWVVLQANLNASVSENKMYWSSWRSATPPGAPAHWKNPSDAFFTGCLTWRPTTRCGYTGNTQGFEVVGAIGGGGACTVDGICLDVTLGTDLSPGACGDARTLAVWTGDPVNYCYVLTNNSGMPLRHHSLSDNIDGTILDLQVEPVADGASLQYNRILTPAASQTRTAVWSAYAVPPGYTHAYAYSGPIADRLLCTGFEAPPCDPGEGGFIDITITGIGGPIADDGAVARTLPFSFTFYGTTSNALCIGNNGYILFGTTACPTGGYSQNTPLQDASFPAPAILPYWDDFAATGGGTARGIVLHATTGTAPNRKYIVEWFNVAPASDTTGSDDGVTFEVIFDEATQTVRFEYQDVAMTAQGAPVGEGRSATIGLKKNADLFNEFSFGQAVLADQSRIEWPAVAAQSFTAATTTVLDVGLPVIAVAPAALSASVAPGGSLTLPLAVNNTGTRELTWRIDPAPSNAHLRAYAEAIGASATPADVASRIGSVDRQRPSTPHKPLESSPAPLGATAAPSFAITNYSREYLTLDAATPGTATVIAPAPEGPLYKTATFVNDVFTKQYVAAVTPGYGTAIIDTATGTATPLGGPPTVPGDQWFGIKWDEISDTLYGAGCGVLSTEGPYSCHLYKIDPRTGAVTEGPLVTGAGDPTYGLILIDIAIDPSGLMYGINYINGDLVAIDKLTGAAQVVGSTGVLPQYVQSIDFDQATGSLYWASYDGSIGNMYRVDTTTAALTLVGPLVNNEEIYAFSIATSGGACLDPADVPWLSTDRTSGLTLPGTGSMMNVTFNALGLASGTHTAMLCIFSNDPANRRMTVPVRLVVGDGSP</sequence>
<gene>
    <name evidence="2" type="ORF">I596_6</name>
</gene>
<dbReference type="KEGG" id="dko:I596_6"/>
<dbReference type="Proteomes" id="UP000076830">
    <property type="component" value="Chromosome"/>
</dbReference>
<dbReference type="SUPFAM" id="SSF101898">
    <property type="entry name" value="NHL repeat"/>
    <property type="match status" value="1"/>
</dbReference>
<dbReference type="AlphaFoldDB" id="A0A170R0P5"/>
<evidence type="ECO:0000256" key="1">
    <source>
        <dbReference type="SAM" id="MobiDB-lite"/>
    </source>
</evidence>
<accession>A0A170R0P5</accession>
<evidence type="ECO:0000313" key="3">
    <source>
        <dbReference type="Proteomes" id="UP000076830"/>
    </source>
</evidence>
<feature type="region of interest" description="Disordered" evidence="1">
    <location>
        <begin position="597"/>
        <end position="618"/>
    </location>
</feature>
<protein>
    <submittedName>
        <fullName evidence="2">Uncharacterized protein</fullName>
    </submittedName>
</protein>
<organism evidence="2 3">
    <name type="scientific">Dokdonella koreensis DS-123</name>
    <dbReference type="NCBI Taxonomy" id="1300342"/>
    <lineage>
        <taxon>Bacteria</taxon>
        <taxon>Pseudomonadati</taxon>
        <taxon>Pseudomonadota</taxon>
        <taxon>Gammaproteobacteria</taxon>
        <taxon>Lysobacterales</taxon>
        <taxon>Rhodanobacteraceae</taxon>
        <taxon>Dokdonella</taxon>
    </lineage>
</organism>
<evidence type="ECO:0000313" key="2">
    <source>
        <dbReference type="EMBL" id="ANB16046.1"/>
    </source>
</evidence>
<proteinExistence type="predicted"/>
<dbReference type="EMBL" id="CP015249">
    <property type="protein sequence ID" value="ANB16046.1"/>
    <property type="molecule type" value="Genomic_DNA"/>
</dbReference>
<keyword evidence="3" id="KW-1185">Reference proteome</keyword>
<name>A0A170R0P5_9GAMM</name>
<dbReference type="STRING" id="1300342.I596_6"/>